<feature type="region of interest" description="Disordered" evidence="1">
    <location>
        <begin position="1"/>
        <end position="24"/>
    </location>
</feature>
<dbReference type="Proteomes" id="UP001501447">
    <property type="component" value="Unassembled WGS sequence"/>
</dbReference>
<dbReference type="InterPro" id="IPR045428">
    <property type="entry name" value="EACC1"/>
</dbReference>
<feature type="region of interest" description="Disordered" evidence="1">
    <location>
        <begin position="124"/>
        <end position="149"/>
    </location>
</feature>
<dbReference type="EMBL" id="BAAARJ010000008">
    <property type="protein sequence ID" value="GAA2612778.1"/>
    <property type="molecule type" value="Genomic_DNA"/>
</dbReference>
<proteinExistence type="predicted"/>
<keyword evidence="3" id="KW-1185">Reference proteome</keyword>
<accession>A0ABN3Q1Y0</accession>
<dbReference type="RefSeq" id="WP_344565793.1">
    <property type="nucleotide sequence ID" value="NZ_BAAARJ010000008.1"/>
</dbReference>
<dbReference type="Pfam" id="PF19953">
    <property type="entry name" value="EACC1"/>
    <property type="match status" value="1"/>
</dbReference>
<comment type="caution">
    <text evidence="2">The sequence shown here is derived from an EMBL/GenBank/DDBJ whole genome shotgun (WGS) entry which is preliminary data.</text>
</comment>
<evidence type="ECO:0000313" key="2">
    <source>
        <dbReference type="EMBL" id="GAA2612778.1"/>
    </source>
</evidence>
<feature type="compositionally biased region" description="Basic and acidic residues" evidence="1">
    <location>
        <begin position="132"/>
        <end position="142"/>
    </location>
</feature>
<sequence>MEARRGSGSVHIQLGASGAEGTEGPTHDFCSWLRQTADIREHADISLRTASRGTSETMGTVEIIDLALGHGFAALNLALAYASWRNARPSAPTVTLTTSRGSVTVRDGSEEEIRRIVAALDGVGGADDADADRDAGEGRDGEQGSPGSR</sequence>
<protein>
    <submittedName>
        <fullName evidence="2">Uncharacterized protein</fullName>
    </submittedName>
</protein>
<evidence type="ECO:0000256" key="1">
    <source>
        <dbReference type="SAM" id="MobiDB-lite"/>
    </source>
</evidence>
<organism evidence="2 3">
    <name type="scientific">Streptomyces axinellae</name>
    <dbReference type="NCBI Taxonomy" id="552788"/>
    <lineage>
        <taxon>Bacteria</taxon>
        <taxon>Bacillati</taxon>
        <taxon>Actinomycetota</taxon>
        <taxon>Actinomycetes</taxon>
        <taxon>Kitasatosporales</taxon>
        <taxon>Streptomycetaceae</taxon>
        <taxon>Streptomyces</taxon>
    </lineage>
</organism>
<reference evidence="2 3" key="1">
    <citation type="journal article" date="2019" name="Int. J. Syst. Evol. Microbiol.">
        <title>The Global Catalogue of Microorganisms (GCM) 10K type strain sequencing project: providing services to taxonomists for standard genome sequencing and annotation.</title>
        <authorList>
            <consortium name="The Broad Institute Genomics Platform"/>
            <consortium name="The Broad Institute Genome Sequencing Center for Infectious Disease"/>
            <person name="Wu L."/>
            <person name="Ma J."/>
        </authorList>
    </citation>
    <scope>NUCLEOTIDE SEQUENCE [LARGE SCALE GENOMIC DNA]</scope>
    <source>
        <strain evidence="2 3">JCM 16373</strain>
    </source>
</reference>
<gene>
    <name evidence="2" type="ORF">GCM10009863_28120</name>
</gene>
<evidence type="ECO:0000313" key="3">
    <source>
        <dbReference type="Proteomes" id="UP001501447"/>
    </source>
</evidence>
<name>A0ABN3Q1Y0_9ACTN</name>